<dbReference type="PANTHER" id="PTHR31088:SF9">
    <property type="entry name" value="PHAGE SHOCK PROTEIN A"/>
    <property type="match status" value="1"/>
</dbReference>
<dbReference type="EMBL" id="AWWI01000147">
    <property type="protein sequence ID" value="PIL17890.1"/>
    <property type="molecule type" value="Genomic_DNA"/>
</dbReference>
<evidence type="ECO:0000313" key="4">
    <source>
        <dbReference type="EMBL" id="PIL17890.1"/>
    </source>
</evidence>
<dbReference type="AlphaFoldDB" id="A0A2G8R8K9"/>
<reference evidence="4 5" key="1">
    <citation type="submission" date="2013-09" db="EMBL/GenBank/DDBJ databases">
        <title>Genome sequencing of Phaeobacter antarcticus sp. nov. SM1211.</title>
        <authorList>
            <person name="Zhang X.-Y."/>
            <person name="Liu C."/>
            <person name="Chen X.-L."/>
            <person name="Xie B.-B."/>
            <person name="Qin Q.-L."/>
            <person name="Rong J.-C."/>
            <person name="Zhang Y.-Z."/>
        </authorList>
    </citation>
    <scope>NUCLEOTIDE SEQUENCE [LARGE SCALE GENOMIC DNA]</scope>
    <source>
        <strain evidence="4 5">SM1211</strain>
    </source>
</reference>
<feature type="coiled-coil region" evidence="2">
    <location>
        <begin position="54"/>
        <end position="135"/>
    </location>
</feature>
<evidence type="ECO:0000256" key="3">
    <source>
        <dbReference type="SAM" id="MobiDB-lite"/>
    </source>
</evidence>
<sequence length="225" mass="24617">MFKQLLTLIRGTSVDASQSFLDANAVALLRQQMREAAEGVARSRKALAVVMAYAERERRGLTCIKNKIAELETRALDALTKDREDLAHEAAQAIADLEAEQEATRKTIETYDREIAVLRRDLTKSEAQLAELKRGQRLAEATAKTQQVRGSFPTLSQNDLSDAAATLKRLQERQSHADDTLVAMAELSLAESADAVNNRLAEAGMGAAKRSTAADVLTRLKKGKP</sequence>
<gene>
    <name evidence="4" type="ORF">P775_22545</name>
</gene>
<dbReference type="InterPro" id="IPR007157">
    <property type="entry name" value="PspA_VIPP1"/>
</dbReference>
<dbReference type="Pfam" id="PF04012">
    <property type="entry name" value="PspA_IM30"/>
    <property type="match status" value="1"/>
</dbReference>
<proteinExistence type="inferred from homology"/>
<accession>A0A2G8R8K9</accession>
<feature type="region of interest" description="Disordered" evidence="3">
    <location>
        <begin position="204"/>
        <end position="225"/>
    </location>
</feature>
<protein>
    <recommendedName>
        <fullName evidence="6">PspA family regulator</fullName>
    </recommendedName>
</protein>
<evidence type="ECO:0000256" key="1">
    <source>
        <dbReference type="ARBA" id="ARBA00043985"/>
    </source>
</evidence>
<evidence type="ECO:0000256" key="2">
    <source>
        <dbReference type="SAM" id="Coils"/>
    </source>
</evidence>
<evidence type="ECO:0008006" key="6">
    <source>
        <dbReference type="Google" id="ProtNLM"/>
    </source>
</evidence>
<keyword evidence="2" id="KW-0175">Coiled coil</keyword>
<comment type="caution">
    <text evidence="4">The sequence shown here is derived from an EMBL/GenBank/DDBJ whole genome shotgun (WGS) entry which is preliminary data.</text>
</comment>
<dbReference type="Proteomes" id="UP000231259">
    <property type="component" value="Unassembled WGS sequence"/>
</dbReference>
<evidence type="ECO:0000313" key="5">
    <source>
        <dbReference type="Proteomes" id="UP000231259"/>
    </source>
</evidence>
<dbReference type="PANTHER" id="PTHR31088">
    <property type="entry name" value="MEMBRANE-ASSOCIATED PROTEIN VIPP1, CHLOROPLASTIC"/>
    <property type="match status" value="1"/>
</dbReference>
<comment type="similarity">
    <text evidence="1">Belongs to the PspA/Vipp/IM30 family.</text>
</comment>
<organism evidence="4 5">
    <name type="scientific">Puniceibacterium antarcticum</name>
    <dbReference type="NCBI Taxonomy" id="1206336"/>
    <lineage>
        <taxon>Bacteria</taxon>
        <taxon>Pseudomonadati</taxon>
        <taxon>Pseudomonadota</taxon>
        <taxon>Alphaproteobacteria</taxon>
        <taxon>Rhodobacterales</taxon>
        <taxon>Paracoccaceae</taxon>
        <taxon>Puniceibacterium</taxon>
    </lineage>
</organism>
<keyword evidence="5" id="KW-1185">Reference proteome</keyword>
<name>A0A2G8R8K9_9RHOB</name>
<dbReference type="RefSeq" id="WP_180287526.1">
    <property type="nucleotide sequence ID" value="NZ_AWWI01000147.1"/>
</dbReference>